<proteinExistence type="predicted"/>
<evidence type="ECO:0000313" key="2">
    <source>
        <dbReference type="Proteomes" id="UP000289738"/>
    </source>
</evidence>
<name>A0A445BS02_ARAHY</name>
<dbReference type="AlphaFoldDB" id="A0A445BS02"/>
<keyword evidence="2" id="KW-1185">Reference proteome</keyword>
<protein>
    <submittedName>
        <fullName evidence="1">Uncharacterized protein</fullName>
    </submittedName>
</protein>
<dbReference type="Proteomes" id="UP000289738">
    <property type="component" value="Chromosome A08"/>
</dbReference>
<comment type="caution">
    <text evidence="1">The sequence shown here is derived from an EMBL/GenBank/DDBJ whole genome shotgun (WGS) entry which is preliminary data.</text>
</comment>
<dbReference type="EMBL" id="SDMP01000008">
    <property type="protein sequence ID" value="RYR41463.1"/>
    <property type="molecule type" value="Genomic_DNA"/>
</dbReference>
<reference evidence="1 2" key="1">
    <citation type="submission" date="2019-01" db="EMBL/GenBank/DDBJ databases">
        <title>Sequencing of cultivated peanut Arachis hypogaea provides insights into genome evolution and oil improvement.</title>
        <authorList>
            <person name="Chen X."/>
        </authorList>
    </citation>
    <scope>NUCLEOTIDE SEQUENCE [LARGE SCALE GENOMIC DNA]</scope>
    <source>
        <strain evidence="2">cv. Fuhuasheng</strain>
        <tissue evidence="1">Leaves</tissue>
    </source>
</reference>
<accession>A0A445BS02</accession>
<gene>
    <name evidence="1" type="ORF">Ahy_A08g037860</name>
</gene>
<evidence type="ECO:0000313" key="1">
    <source>
        <dbReference type="EMBL" id="RYR41463.1"/>
    </source>
</evidence>
<organism evidence="1 2">
    <name type="scientific">Arachis hypogaea</name>
    <name type="common">Peanut</name>
    <dbReference type="NCBI Taxonomy" id="3818"/>
    <lineage>
        <taxon>Eukaryota</taxon>
        <taxon>Viridiplantae</taxon>
        <taxon>Streptophyta</taxon>
        <taxon>Embryophyta</taxon>
        <taxon>Tracheophyta</taxon>
        <taxon>Spermatophyta</taxon>
        <taxon>Magnoliopsida</taxon>
        <taxon>eudicotyledons</taxon>
        <taxon>Gunneridae</taxon>
        <taxon>Pentapetalae</taxon>
        <taxon>rosids</taxon>
        <taxon>fabids</taxon>
        <taxon>Fabales</taxon>
        <taxon>Fabaceae</taxon>
        <taxon>Papilionoideae</taxon>
        <taxon>50 kb inversion clade</taxon>
        <taxon>dalbergioids sensu lato</taxon>
        <taxon>Dalbergieae</taxon>
        <taxon>Pterocarpus clade</taxon>
        <taxon>Arachis</taxon>
    </lineage>
</organism>
<sequence length="133" mass="15103">MSYSFSGRLQYFAPCQKVHGENYLNAGNSRNALTWNQVFPSKFHDQTSSSQSELMSFDLSSPQPNSGKGGLVYCFGQPQPLVQALWIREEYMILYRVVKSMQAYALTISRALSFESRCLSSTALYLYQEAQTK</sequence>